<evidence type="ECO:0000313" key="2">
    <source>
        <dbReference type="Proteomes" id="UP000649617"/>
    </source>
</evidence>
<reference evidence="1" key="1">
    <citation type="submission" date="2021-02" db="EMBL/GenBank/DDBJ databases">
        <authorList>
            <person name="Dougan E. K."/>
            <person name="Rhodes N."/>
            <person name="Thang M."/>
            <person name="Chan C."/>
        </authorList>
    </citation>
    <scope>NUCLEOTIDE SEQUENCE</scope>
</reference>
<name>A0A812R0B2_SYMPI</name>
<dbReference type="AlphaFoldDB" id="A0A812R0B2"/>
<dbReference type="EMBL" id="CAJNIZ010018558">
    <property type="protein sequence ID" value="CAE7412101.1"/>
    <property type="molecule type" value="Genomic_DNA"/>
</dbReference>
<gene>
    <name evidence="1" type="ORF">SPIL2461_LOCUS10160</name>
</gene>
<dbReference type="OrthoDB" id="407660at2759"/>
<dbReference type="Proteomes" id="UP000649617">
    <property type="component" value="Unassembled WGS sequence"/>
</dbReference>
<comment type="caution">
    <text evidence="1">The sequence shown here is derived from an EMBL/GenBank/DDBJ whole genome shotgun (WGS) entry which is preliminary data.</text>
</comment>
<keyword evidence="2" id="KW-1185">Reference proteome</keyword>
<accession>A0A812R0B2</accession>
<feature type="non-terminal residue" evidence="1">
    <location>
        <position position="1"/>
    </location>
</feature>
<sequence length="138" mass="15451">MSDATQQRKAGWLDSDKDFHHFVSRMVQGAVLREYSDEQLWAVIENRTARQRLALLQKCRGKEGRLDVTCFCREACGQEYAKLAACVRSSKTADAGPELCKDEVAALTGCVRAEWKAFLMAASPSLKPEALERIEKVV</sequence>
<proteinExistence type="predicted"/>
<protein>
    <submittedName>
        <fullName evidence="1">Uncharacterized protein</fullName>
    </submittedName>
</protein>
<organism evidence="1 2">
    <name type="scientific">Symbiodinium pilosum</name>
    <name type="common">Dinoflagellate</name>
    <dbReference type="NCBI Taxonomy" id="2952"/>
    <lineage>
        <taxon>Eukaryota</taxon>
        <taxon>Sar</taxon>
        <taxon>Alveolata</taxon>
        <taxon>Dinophyceae</taxon>
        <taxon>Suessiales</taxon>
        <taxon>Symbiodiniaceae</taxon>
        <taxon>Symbiodinium</taxon>
    </lineage>
</organism>
<evidence type="ECO:0000313" key="1">
    <source>
        <dbReference type="EMBL" id="CAE7412101.1"/>
    </source>
</evidence>